<keyword evidence="2" id="KW-1185">Reference proteome</keyword>
<dbReference type="RefSeq" id="WP_038499772.1">
    <property type="nucleotide sequence ID" value="NZ_AFWK01000017.1"/>
</dbReference>
<reference evidence="1 2" key="1">
    <citation type="journal article" date="2014" name="BMC Genomics">
        <title>A genomic perspective on a new bacterial genus and species from the Alcaligenaceae family, Basilea psittacipulmonis.</title>
        <authorList>
            <person name="Whiteson K.L."/>
            <person name="Hernandez D."/>
            <person name="Lazarevic V."/>
            <person name="Gaia N."/>
            <person name="Farinelli L."/>
            <person name="Francois P."/>
            <person name="Pilo P."/>
            <person name="Frey J."/>
            <person name="Schrenzel J."/>
        </authorList>
    </citation>
    <scope>NUCLEOTIDE SEQUENCE [LARGE SCALE GENOMIC DNA]</scope>
    <source>
        <strain evidence="1 2">DSM 24701</strain>
    </source>
</reference>
<evidence type="ECO:0000313" key="2">
    <source>
        <dbReference type="Proteomes" id="UP000028945"/>
    </source>
</evidence>
<name>A0A077DDQ6_9BURK</name>
<dbReference type="HOGENOM" id="CLU_163175_0_0_4"/>
<sequence length="76" mass="9180">MSRSYRKTSICGYSCAESEKQDKLMVNRKFRRCSRQLIKMGKDAPIHLREISRRWLFKKIGKQYFDAKDYPKGMRK</sequence>
<organism evidence="1 2">
    <name type="scientific">Basilea psittacipulmonis DSM 24701</name>
    <dbReference type="NCBI Taxonomy" id="1072685"/>
    <lineage>
        <taxon>Bacteria</taxon>
        <taxon>Pseudomonadati</taxon>
        <taxon>Pseudomonadota</taxon>
        <taxon>Betaproteobacteria</taxon>
        <taxon>Burkholderiales</taxon>
        <taxon>Alcaligenaceae</taxon>
        <taxon>Basilea</taxon>
    </lineage>
</organism>
<evidence type="ECO:0000313" key="1">
    <source>
        <dbReference type="EMBL" id="AIL32729.1"/>
    </source>
</evidence>
<protein>
    <submittedName>
        <fullName evidence="1">Uncharacterized protein</fullName>
    </submittedName>
</protein>
<gene>
    <name evidence="1" type="ORF">IX83_04890</name>
</gene>
<dbReference type="EMBL" id="CP009238">
    <property type="protein sequence ID" value="AIL32729.1"/>
    <property type="molecule type" value="Genomic_DNA"/>
</dbReference>
<dbReference type="Proteomes" id="UP000028945">
    <property type="component" value="Chromosome"/>
</dbReference>
<dbReference type="KEGG" id="bpsi:IX83_04890"/>
<accession>A0A077DDQ6</accession>
<dbReference type="AlphaFoldDB" id="A0A077DDQ6"/>
<dbReference type="OrthoDB" id="8526439at2"/>
<dbReference type="eggNOG" id="ENOG5032YW8">
    <property type="taxonomic scope" value="Bacteria"/>
</dbReference>
<proteinExistence type="predicted"/>